<organism evidence="10 11">
    <name type="scientific">Candidatus Ichthyocystis hellenicum</name>
    <dbReference type="NCBI Taxonomy" id="1561003"/>
    <lineage>
        <taxon>Bacteria</taxon>
        <taxon>Pseudomonadati</taxon>
        <taxon>Pseudomonadota</taxon>
        <taxon>Betaproteobacteria</taxon>
        <taxon>Burkholderiales</taxon>
        <taxon>Candidatus Ichthyocystis</taxon>
    </lineage>
</organism>
<dbReference type="GO" id="GO:0008615">
    <property type="term" value="P:pyridoxine biosynthetic process"/>
    <property type="evidence" value="ECO:0007669"/>
    <property type="project" value="UniProtKB-UniRule"/>
</dbReference>
<comment type="caution">
    <text evidence="6">Lacks conserved residue(s) required for the propagation of feature annotation.</text>
</comment>
<dbReference type="GO" id="GO:0004733">
    <property type="term" value="F:pyridoxamine phosphate oxidase activity"/>
    <property type="evidence" value="ECO:0007669"/>
    <property type="project" value="UniProtKB-UniRule"/>
</dbReference>
<dbReference type="InterPro" id="IPR011576">
    <property type="entry name" value="Pyridox_Oxase_N"/>
</dbReference>
<evidence type="ECO:0000256" key="7">
    <source>
        <dbReference type="PIRSR" id="PIRSR000190-2"/>
    </source>
</evidence>
<feature type="binding site" evidence="6">
    <location>
        <position position="129"/>
    </location>
    <ligand>
        <name>substrate</name>
    </ligand>
</feature>
<evidence type="ECO:0000259" key="9">
    <source>
        <dbReference type="Pfam" id="PF10590"/>
    </source>
</evidence>
<comment type="subunit">
    <text evidence="6">Homodimer.</text>
</comment>
<dbReference type="Pfam" id="PF10590">
    <property type="entry name" value="PNP_phzG_C"/>
    <property type="match status" value="1"/>
</dbReference>
<dbReference type="SUPFAM" id="SSF50475">
    <property type="entry name" value="FMN-binding split barrel"/>
    <property type="match status" value="1"/>
</dbReference>
<feature type="binding site" evidence="6 7">
    <location>
        <begin position="142"/>
        <end position="143"/>
    </location>
    <ligand>
        <name>FMN</name>
        <dbReference type="ChEBI" id="CHEBI:58210"/>
    </ligand>
</feature>
<keyword evidence="2 6" id="KW-0285">Flavoprotein</keyword>
<dbReference type="PROSITE" id="PS01064">
    <property type="entry name" value="PYRIDOX_OXIDASE"/>
    <property type="match status" value="1"/>
</dbReference>
<evidence type="ECO:0000313" key="10">
    <source>
        <dbReference type="EMBL" id="CUT16897.1"/>
    </source>
</evidence>
<dbReference type="PANTHER" id="PTHR10851">
    <property type="entry name" value="PYRIDOXINE-5-PHOSPHATE OXIDASE"/>
    <property type="match status" value="1"/>
</dbReference>
<sequence>MADDFKAHYKEYHGDILPDCSDAPGDPVDFFHRWFDLAQKEDPLNACAMTLATVSDEGYPQARIVLLKGCSEGNFVFFSNYNSSKGQQLEQCPRAALVFYWPVLCRQVRVEGEVSKISAYLSDLYFSSRSIDSKISAIVSPQSKTIPSRQWLTDCWQLLKEKADAGEPLSRPKFWGGYQLFAQRIEFWQGQPFRLNDRILYTRDGVGNSWVVERLAP</sequence>
<feature type="binding site" evidence="6 7">
    <location>
        <position position="188"/>
    </location>
    <ligand>
        <name>FMN</name>
        <dbReference type="ChEBI" id="CHEBI:58210"/>
    </ligand>
</feature>
<name>A0A0S4LZW7_9BURK</name>
<feature type="domain" description="Pyridoxine 5'-phosphate oxidase dimerisation C-terminal" evidence="9">
    <location>
        <begin position="175"/>
        <end position="217"/>
    </location>
</feature>
<dbReference type="InterPro" id="IPR012349">
    <property type="entry name" value="Split_barrel_FMN-bd"/>
</dbReference>
<evidence type="ECO:0000256" key="2">
    <source>
        <dbReference type="ARBA" id="ARBA00022630"/>
    </source>
</evidence>
<dbReference type="Gene3D" id="2.30.110.10">
    <property type="entry name" value="Electron Transport, Fmn-binding Protein, Chain A"/>
    <property type="match status" value="1"/>
</dbReference>
<comment type="function">
    <text evidence="6">Catalyzes the oxidation of either pyridoxine 5'-phosphate (PNP) or pyridoxamine 5'-phosphate (PMP) into pyridoxal 5'-phosphate (PLP).</text>
</comment>
<comment type="pathway">
    <text evidence="6">Cofactor metabolism; pyridoxal 5'-phosphate salvage; pyridoxal 5'-phosphate from pyridoxine 5'-phosphate: step 1/1.</text>
</comment>
<dbReference type="OrthoDB" id="9780392at2"/>
<dbReference type="NCBIfam" id="NF004231">
    <property type="entry name" value="PRK05679.1"/>
    <property type="match status" value="1"/>
</dbReference>
<keyword evidence="3 6" id="KW-0288">FMN</keyword>
<dbReference type="RefSeq" id="WP_092342414.1">
    <property type="nucleotide sequence ID" value="NZ_FLSL01000084.1"/>
</dbReference>
<dbReference type="GO" id="GO:0010181">
    <property type="term" value="F:FMN binding"/>
    <property type="evidence" value="ECO:0007669"/>
    <property type="project" value="UniProtKB-UniRule"/>
</dbReference>
<keyword evidence="5 6" id="KW-0664">Pyridoxine biosynthesis</keyword>
<reference evidence="11" key="1">
    <citation type="submission" date="2015-11" db="EMBL/GenBank/DDBJ databases">
        <authorList>
            <person name="Seth-Smith H.M.B."/>
        </authorList>
    </citation>
    <scope>NUCLEOTIDE SEQUENCE [LARGE SCALE GENOMIC DNA]</scope>
    <source>
        <strain evidence="11">2013Ark11</strain>
    </source>
</reference>
<evidence type="ECO:0000256" key="5">
    <source>
        <dbReference type="ARBA" id="ARBA00023096"/>
    </source>
</evidence>
<feature type="binding site" evidence="6 7">
    <location>
        <position position="198"/>
    </location>
    <ligand>
        <name>FMN</name>
        <dbReference type="ChEBI" id="CHEBI:58210"/>
    </ligand>
</feature>
<evidence type="ECO:0000256" key="1">
    <source>
        <dbReference type="ARBA" id="ARBA00007301"/>
    </source>
</evidence>
<evidence type="ECO:0000313" key="11">
    <source>
        <dbReference type="Proteomes" id="UP000198651"/>
    </source>
</evidence>
<feature type="binding site" evidence="6">
    <location>
        <begin position="194"/>
        <end position="196"/>
    </location>
    <ligand>
        <name>substrate</name>
    </ligand>
</feature>
<feature type="binding site" evidence="6 7">
    <location>
        <position position="107"/>
    </location>
    <ligand>
        <name>FMN</name>
        <dbReference type="ChEBI" id="CHEBI:58210"/>
    </ligand>
</feature>
<evidence type="ECO:0000256" key="6">
    <source>
        <dbReference type="HAMAP-Rule" id="MF_01629"/>
    </source>
</evidence>
<protein>
    <recommendedName>
        <fullName evidence="6">Pyridoxine/pyridoxamine 5'-phosphate oxidase</fullName>
        <ecNumber evidence="6">1.4.3.5</ecNumber>
    </recommendedName>
    <alternativeName>
        <fullName evidence="6">PNP/PMP oxidase</fullName>
        <shortName evidence="6">PNPOx</shortName>
    </alternativeName>
    <alternativeName>
        <fullName evidence="6">Pyridoxal 5'-phosphate synthase</fullName>
    </alternativeName>
</protein>
<dbReference type="NCBIfam" id="TIGR00558">
    <property type="entry name" value="pdxH"/>
    <property type="match status" value="1"/>
</dbReference>
<gene>
    <name evidence="6 10" type="primary">pdxH</name>
    <name evidence="10" type="ORF">Ark11_0036</name>
</gene>
<comment type="similarity">
    <text evidence="1 6">Belongs to the pyridoxamine 5'-phosphate oxidase family.</text>
</comment>
<feature type="binding site" evidence="6">
    <location>
        <begin position="78"/>
        <end position="79"/>
    </location>
    <ligand>
        <name>FMN</name>
        <dbReference type="ChEBI" id="CHEBI:58210"/>
    </ligand>
</feature>
<comment type="catalytic activity">
    <reaction evidence="6">
        <text>pyridoxamine 5'-phosphate + O2 + H2O = pyridoxal 5'-phosphate + H2O2 + NH4(+)</text>
        <dbReference type="Rhea" id="RHEA:15817"/>
        <dbReference type="ChEBI" id="CHEBI:15377"/>
        <dbReference type="ChEBI" id="CHEBI:15379"/>
        <dbReference type="ChEBI" id="CHEBI:16240"/>
        <dbReference type="ChEBI" id="CHEBI:28938"/>
        <dbReference type="ChEBI" id="CHEBI:58451"/>
        <dbReference type="ChEBI" id="CHEBI:597326"/>
        <dbReference type="EC" id="1.4.3.5"/>
    </reaction>
</comment>
<dbReference type="UniPathway" id="UPA01068">
    <property type="reaction ID" value="UER00304"/>
</dbReference>
<feature type="domain" description="Pyridoxamine 5'-phosphate oxidase N-terminal" evidence="8">
    <location>
        <begin position="48"/>
        <end position="152"/>
    </location>
</feature>
<feature type="binding site" evidence="6 7">
    <location>
        <begin position="63"/>
        <end position="68"/>
    </location>
    <ligand>
        <name>FMN</name>
        <dbReference type="ChEBI" id="CHEBI:58210"/>
    </ligand>
</feature>
<comment type="catalytic activity">
    <reaction evidence="6">
        <text>pyridoxine 5'-phosphate + O2 = pyridoxal 5'-phosphate + H2O2</text>
        <dbReference type="Rhea" id="RHEA:15149"/>
        <dbReference type="ChEBI" id="CHEBI:15379"/>
        <dbReference type="ChEBI" id="CHEBI:16240"/>
        <dbReference type="ChEBI" id="CHEBI:58589"/>
        <dbReference type="ChEBI" id="CHEBI:597326"/>
        <dbReference type="EC" id="1.4.3.5"/>
    </reaction>
</comment>
<feature type="binding site" evidence="6">
    <location>
        <position position="68"/>
    </location>
    <ligand>
        <name>substrate</name>
    </ligand>
</feature>
<comment type="pathway">
    <text evidence="6">Cofactor metabolism; pyridoxal 5'-phosphate salvage; pyridoxal 5'-phosphate from pyridoxamine 5'-phosphate: step 1/1.</text>
</comment>
<keyword evidence="11" id="KW-1185">Reference proteome</keyword>
<dbReference type="HAMAP" id="MF_01629">
    <property type="entry name" value="PdxH"/>
    <property type="match status" value="1"/>
</dbReference>
<dbReference type="EMBL" id="LN906597">
    <property type="protein sequence ID" value="CUT16897.1"/>
    <property type="molecule type" value="Genomic_DNA"/>
</dbReference>
<evidence type="ECO:0000256" key="3">
    <source>
        <dbReference type="ARBA" id="ARBA00022643"/>
    </source>
</evidence>
<dbReference type="EC" id="1.4.3.5" evidence="6"/>
<dbReference type="InterPro" id="IPR019576">
    <property type="entry name" value="Pyridoxamine_oxidase_dimer_C"/>
</dbReference>
<keyword evidence="4 6" id="KW-0560">Oxidoreductase</keyword>
<evidence type="ECO:0000256" key="4">
    <source>
        <dbReference type="ARBA" id="ARBA00023002"/>
    </source>
</evidence>
<proteinExistence type="inferred from homology"/>
<dbReference type="PIRSF" id="PIRSF000190">
    <property type="entry name" value="Pyd_amn-ph_oxd"/>
    <property type="match status" value="1"/>
</dbReference>
<dbReference type="STRING" id="1561003.Ark11_0036"/>
<evidence type="ECO:0000259" key="8">
    <source>
        <dbReference type="Pfam" id="PF01243"/>
    </source>
</evidence>
<comment type="cofactor">
    <cofactor evidence="6 7">
        <name>FMN</name>
        <dbReference type="ChEBI" id="CHEBI:58210"/>
    </cofactor>
    <text evidence="6 7">Binds 1 FMN per subunit.</text>
</comment>
<accession>A0A0S4LZW7</accession>
<dbReference type="PANTHER" id="PTHR10851:SF0">
    <property type="entry name" value="PYRIDOXINE-5'-PHOSPHATE OXIDASE"/>
    <property type="match status" value="1"/>
</dbReference>
<dbReference type="AlphaFoldDB" id="A0A0S4LZW7"/>
<feature type="binding site" evidence="6 7">
    <location>
        <position position="85"/>
    </location>
    <ligand>
        <name>FMN</name>
        <dbReference type="ChEBI" id="CHEBI:58210"/>
    </ligand>
</feature>
<feature type="binding site" evidence="6">
    <location>
        <position position="133"/>
    </location>
    <ligand>
        <name>substrate</name>
    </ligand>
</feature>
<dbReference type="InterPro" id="IPR019740">
    <property type="entry name" value="Pyridox_Oxase_CS"/>
</dbReference>
<dbReference type="InterPro" id="IPR000659">
    <property type="entry name" value="Pyridox_Oxase"/>
</dbReference>
<dbReference type="Proteomes" id="UP000198651">
    <property type="component" value="Chromosome I"/>
</dbReference>
<feature type="binding site" evidence="6">
    <location>
        <position position="125"/>
    </location>
    <ligand>
        <name>substrate</name>
    </ligand>
</feature>
<dbReference type="Pfam" id="PF01243">
    <property type="entry name" value="PNPOx_N"/>
    <property type="match status" value="1"/>
</dbReference>